<accession>A0A8E2JLZ8</accession>
<feature type="compositionally biased region" description="Basic and acidic residues" evidence="1">
    <location>
        <begin position="1"/>
        <end position="11"/>
    </location>
</feature>
<organism evidence="2 3">
    <name type="scientific">Glonium stellatum</name>
    <dbReference type="NCBI Taxonomy" id="574774"/>
    <lineage>
        <taxon>Eukaryota</taxon>
        <taxon>Fungi</taxon>
        <taxon>Dikarya</taxon>
        <taxon>Ascomycota</taxon>
        <taxon>Pezizomycotina</taxon>
        <taxon>Dothideomycetes</taxon>
        <taxon>Pleosporomycetidae</taxon>
        <taxon>Gloniales</taxon>
        <taxon>Gloniaceae</taxon>
        <taxon>Glonium</taxon>
    </lineage>
</organism>
<evidence type="ECO:0000256" key="1">
    <source>
        <dbReference type="SAM" id="MobiDB-lite"/>
    </source>
</evidence>
<proteinExistence type="predicted"/>
<dbReference type="AlphaFoldDB" id="A0A8E2JLZ8"/>
<evidence type="ECO:0000313" key="3">
    <source>
        <dbReference type="Proteomes" id="UP000250140"/>
    </source>
</evidence>
<evidence type="ECO:0000313" key="2">
    <source>
        <dbReference type="EMBL" id="OCL02129.1"/>
    </source>
</evidence>
<name>A0A8E2JLZ8_9PEZI</name>
<sequence length="195" mass="21608">MSHHSVTDIQHRLKKPQTWTQDAHTQHPTPPAHPSSLPTSSTHMENLRRLPKSPPHSQRRAIHQTMHIRLPNKPPRLAPSPQHKQHRAPKQQHHRITHARLDMAQPQVGGEVGFAGGVGVRALLHARAVRDEQEAQDCHCGFASWVRLQLAGVGGPGLPQGVFARERGVAEGWVWGVVDVDVVGLDGGRDRRDVV</sequence>
<keyword evidence="3" id="KW-1185">Reference proteome</keyword>
<dbReference type="EMBL" id="KV751000">
    <property type="protein sequence ID" value="OCL02129.1"/>
    <property type="molecule type" value="Genomic_DNA"/>
</dbReference>
<dbReference type="Proteomes" id="UP000250140">
    <property type="component" value="Unassembled WGS sequence"/>
</dbReference>
<gene>
    <name evidence="2" type="ORF">AOQ84DRAFT_369512</name>
</gene>
<feature type="region of interest" description="Disordered" evidence="1">
    <location>
        <begin position="1"/>
        <end position="91"/>
    </location>
</feature>
<reference evidence="2 3" key="1">
    <citation type="journal article" date="2016" name="Nat. Commun.">
        <title>Ectomycorrhizal ecology is imprinted in the genome of the dominant symbiotic fungus Cenococcum geophilum.</title>
        <authorList>
            <consortium name="DOE Joint Genome Institute"/>
            <person name="Peter M."/>
            <person name="Kohler A."/>
            <person name="Ohm R.A."/>
            <person name="Kuo A."/>
            <person name="Krutzmann J."/>
            <person name="Morin E."/>
            <person name="Arend M."/>
            <person name="Barry K.W."/>
            <person name="Binder M."/>
            <person name="Choi C."/>
            <person name="Clum A."/>
            <person name="Copeland A."/>
            <person name="Grisel N."/>
            <person name="Haridas S."/>
            <person name="Kipfer T."/>
            <person name="LaButti K."/>
            <person name="Lindquist E."/>
            <person name="Lipzen A."/>
            <person name="Maire R."/>
            <person name="Meier B."/>
            <person name="Mihaltcheva S."/>
            <person name="Molinier V."/>
            <person name="Murat C."/>
            <person name="Poggeler S."/>
            <person name="Quandt C.A."/>
            <person name="Sperisen C."/>
            <person name="Tritt A."/>
            <person name="Tisserant E."/>
            <person name="Crous P.W."/>
            <person name="Henrissat B."/>
            <person name="Nehls U."/>
            <person name="Egli S."/>
            <person name="Spatafora J.W."/>
            <person name="Grigoriev I.V."/>
            <person name="Martin F.M."/>
        </authorList>
    </citation>
    <scope>NUCLEOTIDE SEQUENCE [LARGE SCALE GENOMIC DNA]</scope>
    <source>
        <strain evidence="2 3">CBS 207.34</strain>
    </source>
</reference>
<protein>
    <submittedName>
        <fullName evidence="2">Uncharacterized protein</fullName>
    </submittedName>
</protein>